<evidence type="ECO:0000256" key="2">
    <source>
        <dbReference type="ARBA" id="ARBA00007317"/>
    </source>
</evidence>
<evidence type="ECO:0000256" key="3">
    <source>
        <dbReference type="ARBA" id="ARBA00022823"/>
    </source>
</evidence>
<comment type="similarity">
    <text evidence="2 4">Belongs to the 2-oxoacid dehydrogenase family.</text>
</comment>
<name>A0ABX4F2Q2_9BORD</name>
<proteinExistence type="inferred from homology"/>
<dbReference type="PANTHER" id="PTHR23151:SF90">
    <property type="entry name" value="DIHYDROLIPOYLLYSINE-RESIDUE ACETYLTRANSFERASE COMPONENT OF PYRUVATE DEHYDROGENASE COMPLEX, MITOCHONDRIAL-RELATED"/>
    <property type="match status" value="1"/>
</dbReference>
<dbReference type="EC" id="2.3.1.-" evidence="4"/>
<feature type="domain" description="Lipoyl-binding" evidence="6">
    <location>
        <begin position="2"/>
        <end position="77"/>
    </location>
</feature>
<keyword evidence="4" id="KW-0012">Acyltransferase</keyword>
<comment type="caution">
    <text evidence="8">The sequence shown here is derived from an EMBL/GenBank/DDBJ whole genome shotgun (WGS) entry which is preliminary data.</text>
</comment>
<dbReference type="PROSITE" id="PS50968">
    <property type="entry name" value="BIOTINYL_LIPOYL"/>
    <property type="match status" value="1"/>
</dbReference>
<dbReference type="Gene3D" id="3.30.559.10">
    <property type="entry name" value="Chloramphenicol acetyltransferase-like domain"/>
    <property type="match status" value="1"/>
</dbReference>
<keyword evidence="3 4" id="KW-0450">Lipoyl</keyword>
<dbReference type="InterPro" id="IPR003016">
    <property type="entry name" value="2-oxoA_DH_lipoyl-BS"/>
</dbReference>
<organism evidence="8 9">
    <name type="scientific">Bordetella genomosp. 1</name>
    <dbReference type="NCBI Taxonomy" id="1395607"/>
    <lineage>
        <taxon>Bacteria</taxon>
        <taxon>Pseudomonadati</taxon>
        <taxon>Pseudomonadota</taxon>
        <taxon>Betaproteobacteria</taxon>
        <taxon>Burkholderiales</taxon>
        <taxon>Alcaligenaceae</taxon>
        <taxon>Bordetella</taxon>
    </lineage>
</organism>
<dbReference type="InterPro" id="IPR001078">
    <property type="entry name" value="2-oxoacid_DH_actylTfrase"/>
</dbReference>
<dbReference type="CDD" id="cd06849">
    <property type="entry name" value="lipoyl_domain"/>
    <property type="match status" value="1"/>
</dbReference>
<keyword evidence="4" id="KW-0808">Transferase</keyword>
<dbReference type="Gene3D" id="4.10.320.10">
    <property type="entry name" value="E3-binding domain"/>
    <property type="match status" value="1"/>
</dbReference>
<evidence type="ECO:0000256" key="5">
    <source>
        <dbReference type="SAM" id="MobiDB-lite"/>
    </source>
</evidence>
<dbReference type="InterPro" id="IPR011053">
    <property type="entry name" value="Single_hybrid_motif"/>
</dbReference>
<dbReference type="RefSeq" id="WP_094830495.1">
    <property type="nucleotide sequence ID" value="NZ_NEVR01000001.1"/>
</dbReference>
<feature type="region of interest" description="Disordered" evidence="5">
    <location>
        <begin position="143"/>
        <end position="163"/>
    </location>
</feature>
<gene>
    <name evidence="8" type="ORF">CAL27_00790</name>
</gene>
<accession>A0ABX4F2Q2</accession>
<evidence type="ECO:0000256" key="1">
    <source>
        <dbReference type="ARBA" id="ARBA00001938"/>
    </source>
</evidence>
<dbReference type="PROSITE" id="PS51826">
    <property type="entry name" value="PSBD"/>
    <property type="match status" value="1"/>
</dbReference>
<dbReference type="Gene3D" id="2.40.50.100">
    <property type="match status" value="1"/>
</dbReference>
<dbReference type="InterPro" id="IPR023213">
    <property type="entry name" value="CAT-like_dom_sf"/>
</dbReference>
<dbReference type="Proteomes" id="UP000216354">
    <property type="component" value="Unassembled WGS sequence"/>
</dbReference>
<dbReference type="SUPFAM" id="SSF47005">
    <property type="entry name" value="Peripheral subunit-binding domain of 2-oxo acid dehydrogenase complex"/>
    <property type="match status" value="1"/>
</dbReference>
<evidence type="ECO:0000256" key="4">
    <source>
        <dbReference type="RuleBase" id="RU003423"/>
    </source>
</evidence>
<dbReference type="Pfam" id="PF00198">
    <property type="entry name" value="2-oxoacid_dh"/>
    <property type="match status" value="1"/>
</dbReference>
<dbReference type="InterPro" id="IPR004167">
    <property type="entry name" value="PSBD"/>
</dbReference>
<dbReference type="SUPFAM" id="SSF51230">
    <property type="entry name" value="Single hybrid motif"/>
    <property type="match status" value="1"/>
</dbReference>
<dbReference type="PANTHER" id="PTHR23151">
    <property type="entry name" value="DIHYDROLIPOAMIDE ACETYL/SUCCINYL-TRANSFERASE-RELATED"/>
    <property type="match status" value="1"/>
</dbReference>
<dbReference type="PROSITE" id="PS00189">
    <property type="entry name" value="LIPOYL"/>
    <property type="match status" value="1"/>
</dbReference>
<evidence type="ECO:0000259" key="6">
    <source>
        <dbReference type="PROSITE" id="PS50968"/>
    </source>
</evidence>
<dbReference type="InterPro" id="IPR036625">
    <property type="entry name" value="E3-bd_dom_sf"/>
</dbReference>
<reference evidence="8 9" key="1">
    <citation type="submission" date="2017-05" db="EMBL/GenBank/DDBJ databases">
        <title>Complete and WGS of Bordetella genogroups.</title>
        <authorList>
            <person name="Spilker T."/>
            <person name="Lipuma J."/>
        </authorList>
    </citation>
    <scope>NUCLEOTIDE SEQUENCE [LARGE SCALE GENOMIC DNA]</scope>
    <source>
        <strain evidence="8 9">AU9795</strain>
    </source>
</reference>
<dbReference type="InterPro" id="IPR045257">
    <property type="entry name" value="E2/Pdx1"/>
</dbReference>
<dbReference type="Pfam" id="PF00364">
    <property type="entry name" value="Biotin_lipoyl"/>
    <property type="match status" value="1"/>
</dbReference>
<dbReference type="InterPro" id="IPR000089">
    <property type="entry name" value="Biotin_lipoyl"/>
</dbReference>
<feature type="domain" description="Peripheral subunit-binding (PSBD)" evidence="7">
    <location>
        <begin position="105"/>
        <end position="142"/>
    </location>
</feature>
<protein>
    <recommendedName>
        <fullName evidence="4">Dihydrolipoamide acetyltransferase component of pyruvate dehydrogenase complex</fullName>
        <ecNumber evidence="4">2.3.1.-</ecNumber>
    </recommendedName>
</protein>
<evidence type="ECO:0000313" key="9">
    <source>
        <dbReference type="Proteomes" id="UP000216354"/>
    </source>
</evidence>
<evidence type="ECO:0000259" key="7">
    <source>
        <dbReference type="PROSITE" id="PS51826"/>
    </source>
</evidence>
<dbReference type="Pfam" id="PF02817">
    <property type="entry name" value="E3_binding"/>
    <property type="match status" value="1"/>
</dbReference>
<comment type="cofactor">
    <cofactor evidence="1 4">
        <name>(R)-lipoate</name>
        <dbReference type="ChEBI" id="CHEBI:83088"/>
    </cofactor>
</comment>
<dbReference type="EMBL" id="NEVR01000001">
    <property type="protein sequence ID" value="OZI68040.1"/>
    <property type="molecule type" value="Genomic_DNA"/>
</dbReference>
<evidence type="ECO:0000313" key="8">
    <source>
        <dbReference type="EMBL" id="OZI68040.1"/>
    </source>
</evidence>
<sequence>MGYLLQLPAAIDEGDGTVLHEWLCDEGTAVAAGTALAAIETGKTVVDLTAPQDGTLVRRLALPGTSLRAGDAVAVMALAHDTEATLAPLLKRAPPVRGTATAEVQASPALRRLAAELDVDLAQITGTGPHGRVSRRDIETAHERQRLHPAARSRPPAADQHVAHTPMRRVIARRMSEAKRTIPHFYLSVDCAMDALLQWRAGFNQQTQARLSVNDLIVRASALALREVPEANVSWREDGLVRHGHIDVAIAVATPGGLLTPILHDADSVPLADYAAATAELARRARDGHLRREDYIGGSMTVTNLGMYGVSRFGAIINPPQALILACGAAEERPAAVDGRLALATLMSVTLSADHRAIDGVLGARWLAAFRHLIEHPERLQG</sequence>
<dbReference type="SUPFAM" id="SSF52777">
    <property type="entry name" value="CoA-dependent acyltransferases"/>
    <property type="match status" value="1"/>
</dbReference>
<keyword evidence="9" id="KW-1185">Reference proteome</keyword>